<reference evidence="6 7" key="1">
    <citation type="submission" date="2024-04" db="EMBL/GenBank/DDBJ databases">
        <title>genome sequences of Mucor flavus KT1a and Helicostylum pulchrum KT1b strains isolation_sourced from the surface of a dry-aged beef.</title>
        <authorList>
            <person name="Toyotome T."/>
            <person name="Hosono M."/>
            <person name="Torimaru M."/>
            <person name="Fukuda K."/>
            <person name="Mikami N."/>
        </authorList>
    </citation>
    <scope>NUCLEOTIDE SEQUENCE [LARGE SCALE GENOMIC DNA]</scope>
    <source>
        <strain evidence="6 7">KT1b</strain>
    </source>
</reference>
<dbReference type="Gene3D" id="3.30.40.10">
    <property type="entry name" value="Zinc/RING finger domain, C3HC4 (zinc finger)"/>
    <property type="match status" value="1"/>
</dbReference>
<dbReference type="Proteomes" id="UP001476247">
    <property type="component" value="Unassembled WGS sequence"/>
</dbReference>
<proteinExistence type="predicted"/>
<evidence type="ECO:0000313" key="6">
    <source>
        <dbReference type="EMBL" id="GAA5801976.1"/>
    </source>
</evidence>
<keyword evidence="3" id="KW-0862">Zinc</keyword>
<dbReference type="SMART" id="SM00184">
    <property type="entry name" value="RING"/>
    <property type="match status" value="1"/>
</dbReference>
<comment type="caution">
    <text evidence="6">The sequence shown here is derived from an EMBL/GenBank/DDBJ whole genome shotgun (WGS) entry which is preliminary data.</text>
</comment>
<dbReference type="InterPro" id="IPR051834">
    <property type="entry name" value="RING_finger_E3_ligase"/>
</dbReference>
<dbReference type="EMBL" id="BAABUJ010000021">
    <property type="protein sequence ID" value="GAA5801976.1"/>
    <property type="molecule type" value="Genomic_DNA"/>
</dbReference>
<feature type="domain" description="RING-type" evidence="5">
    <location>
        <begin position="194"/>
        <end position="234"/>
    </location>
</feature>
<accession>A0ABP9Y4R5</accession>
<sequence length="276" mass="32021">MVQYLPCAFCNSVTATQSTEAICGTCRLLADDQQQAYQDFERSLAEENEYWESDTNRADADLFEEQLRTEMVEDDQQLFINRLRSNRHDEMFRSIYRDGDREEQELYENDQDDFDFNMSYQDNVEAIREGFADEQEDQPFESAHDYSAIALRLLRIVDNAEDTRATKGATESDIATLKTRTSDTSDLLGTNTECAICTETFDDMVITQLPCKHEYHSECIGHWLKLKDSCPICRQSISKVIQPVMQEEEPDMIVITRETADRIRQNQPDSFMDDVD</sequence>
<organism evidence="6 7">
    <name type="scientific">Helicostylum pulchrum</name>
    <dbReference type="NCBI Taxonomy" id="562976"/>
    <lineage>
        <taxon>Eukaryota</taxon>
        <taxon>Fungi</taxon>
        <taxon>Fungi incertae sedis</taxon>
        <taxon>Mucoromycota</taxon>
        <taxon>Mucoromycotina</taxon>
        <taxon>Mucoromycetes</taxon>
        <taxon>Mucorales</taxon>
        <taxon>Mucorineae</taxon>
        <taxon>Mucoraceae</taxon>
        <taxon>Helicostylum</taxon>
    </lineage>
</organism>
<keyword evidence="7" id="KW-1185">Reference proteome</keyword>
<protein>
    <recommendedName>
        <fullName evidence="5">RING-type domain-containing protein</fullName>
    </recommendedName>
</protein>
<dbReference type="SUPFAM" id="SSF57850">
    <property type="entry name" value="RING/U-box"/>
    <property type="match status" value="1"/>
</dbReference>
<dbReference type="PROSITE" id="PS50089">
    <property type="entry name" value="ZF_RING_2"/>
    <property type="match status" value="1"/>
</dbReference>
<evidence type="ECO:0000259" key="5">
    <source>
        <dbReference type="PROSITE" id="PS50089"/>
    </source>
</evidence>
<dbReference type="CDD" id="cd16454">
    <property type="entry name" value="RING-H2_PA-TM-RING"/>
    <property type="match status" value="1"/>
</dbReference>
<dbReference type="PANTHER" id="PTHR45931">
    <property type="entry name" value="SI:CH211-59O9.10"/>
    <property type="match status" value="1"/>
</dbReference>
<dbReference type="InterPro" id="IPR013083">
    <property type="entry name" value="Znf_RING/FYVE/PHD"/>
</dbReference>
<dbReference type="PANTHER" id="PTHR45931:SF3">
    <property type="entry name" value="RING ZINC FINGER-CONTAINING PROTEIN"/>
    <property type="match status" value="1"/>
</dbReference>
<keyword evidence="2 4" id="KW-0863">Zinc-finger</keyword>
<evidence type="ECO:0000256" key="4">
    <source>
        <dbReference type="PROSITE-ProRule" id="PRU00175"/>
    </source>
</evidence>
<dbReference type="InterPro" id="IPR001841">
    <property type="entry name" value="Znf_RING"/>
</dbReference>
<evidence type="ECO:0000313" key="7">
    <source>
        <dbReference type="Proteomes" id="UP001476247"/>
    </source>
</evidence>
<name>A0ABP9Y4R5_9FUNG</name>
<keyword evidence="1" id="KW-0479">Metal-binding</keyword>
<evidence type="ECO:0000256" key="1">
    <source>
        <dbReference type="ARBA" id="ARBA00022723"/>
    </source>
</evidence>
<dbReference type="Pfam" id="PF13639">
    <property type="entry name" value="zf-RING_2"/>
    <property type="match status" value="1"/>
</dbReference>
<evidence type="ECO:0000256" key="3">
    <source>
        <dbReference type="ARBA" id="ARBA00022833"/>
    </source>
</evidence>
<evidence type="ECO:0000256" key="2">
    <source>
        <dbReference type="ARBA" id="ARBA00022771"/>
    </source>
</evidence>
<gene>
    <name evidence="6" type="ORF">HPULCUR_007436</name>
</gene>